<evidence type="ECO:0000259" key="3">
    <source>
        <dbReference type="PROSITE" id="PS50090"/>
    </source>
</evidence>
<feature type="region of interest" description="Disordered" evidence="2">
    <location>
        <begin position="409"/>
        <end position="501"/>
    </location>
</feature>
<keyword evidence="6" id="KW-1185">Reference proteome</keyword>
<dbReference type="PROSITE" id="PS50090">
    <property type="entry name" value="MYB_LIKE"/>
    <property type="match status" value="2"/>
</dbReference>
<dbReference type="EMBL" id="KV407463">
    <property type="protein sequence ID" value="KZF20478.1"/>
    <property type="molecule type" value="Genomic_DNA"/>
</dbReference>
<dbReference type="CDD" id="cd11660">
    <property type="entry name" value="SANT_TRF"/>
    <property type="match status" value="2"/>
</dbReference>
<feature type="compositionally biased region" description="Basic and acidic residues" evidence="2">
    <location>
        <begin position="441"/>
        <end position="463"/>
    </location>
</feature>
<dbReference type="InterPro" id="IPR052450">
    <property type="entry name" value="TRBD-Containing_Protein"/>
</dbReference>
<dbReference type="PANTHER" id="PTHR46734:SF1">
    <property type="entry name" value="TELOMERIC REPEAT-BINDING FACTOR 1"/>
    <property type="match status" value="1"/>
</dbReference>
<feature type="compositionally biased region" description="Polar residues" evidence="2">
    <location>
        <begin position="195"/>
        <end position="204"/>
    </location>
</feature>
<dbReference type="RefSeq" id="XP_018186033.1">
    <property type="nucleotide sequence ID" value="XM_018336442.1"/>
</dbReference>
<evidence type="ECO:0000256" key="1">
    <source>
        <dbReference type="ARBA" id="ARBA00023242"/>
    </source>
</evidence>
<evidence type="ECO:0000256" key="2">
    <source>
        <dbReference type="SAM" id="MobiDB-lite"/>
    </source>
</evidence>
<dbReference type="InterPro" id="IPR001005">
    <property type="entry name" value="SANT/Myb"/>
</dbReference>
<dbReference type="AlphaFoldDB" id="A0A165AHE4"/>
<feature type="compositionally biased region" description="Acidic residues" evidence="2">
    <location>
        <begin position="464"/>
        <end position="473"/>
    </location>
</feature>
<keyword evidence="1" id="KW-0539">Nucleus</keyword>
<sequence length="642" mass="71338">MATEPRLATRLEDPLTLMRGIHPSGSLQLPPLQDPRPTDPASRPLPLEPSTSAHRDAPADATSTLSSRATEKTRKSNAAKVLSKDLVSTKLDGATGKPDASAESVSKSRASKDRPLPQQAPESPRKRRRIENVKAPGEFVQLPNPAQKPPQFTKPAPATLSALQDPPPNAALFPPISTEAFPEEQAAAKKVPESQPKNNKSASTIKAAKKQLTRPRKKWTEEETDDLLRGVALFGIGCWKKILSHSEFTFNNRSSIDLKDRFRTCCPDAYRKHMNNTPSDGQSPSAGRIAGDIGGTSVKPLASILTENILIASEPTSNPSPSSSKPRKSRSHRKNPEDLARLGIEGPFRKAARRERRAFRQEEDEDLLKGYNKYGPMWSRIRNDPSFNLGERRATDLRDRFRNRYPEKYAEAGFKSRPRATSKATPVNQNKAPPLSTEAEAIAKKKMLEREQEREERKTSREQSEDDREEDSSAENYRPGIGNSEDSTDDADDPELMVSGSMFDDWNENTLAPFQSSSESDLHRFFDNINPIPSITRHPPLQSASHSGPHRLPLLESPRGAFRRSYQHSHIQILLLRAPAKMAFQVHTNGPNLHCLGQANSSLLQRLISSQHWVHSTPVNSSSRITLLPHPLLEFILSPPTS</sequence>
<feature type="compositionally biased region" description="Polar residues" evidence="2">
    <location>
        <begin position="275"/>
        <end position="285"/>
    </location>
</feature>
<dbReference type="PROSITE" id="PS51294">
    <property type="entry name" value="HTH_MYB"/>
    <property type="match status" value="1"/>
</dbReference>
<protein>
    <recommendedName>
        <fullName evidence="7">Myb-like domain-containing protein</fullName>
    </recommendedName>
</protein>
<dbReference type="InterPro" id="IPR009057">
    <property type="entry name" value="Homeodomain-like_sf"/>
</dbReference>
<reference evidence="5 6" key="1">
    <citation type="journal article" date="2016" name="Fungal Biol.">
        <title>The genome of Xylona heveae provides a window into fungal endophytism.</title>
        <authorList>
            <person name="Gazis R."/>
            <person name="Kuo A."/>
            <person name="Riley R."/>
            <person name="LaButti K."/>
            <person name="Lipzen A."/>
            <person name="Lin J."/>
            <person name="Amirebrahimi M."/>
            <person name="Hesse C.N."/>
            <person name="Spatafora J.W."/>
            <person name="Henrissat B."/>
            <person name="Hainaut M."/>
            <person name="Grigoriev I.V."/>
            <person name="Hibbett D.S."/>
        </authorList>
    </citation>
    <scope>NUCLEOTIDE SEQUENCE [LARGE SCALE GENOMIC DNA]</scope>
    <source>
        <strain evidence="5 6">TC161</strain>
    </source>
</reference>
<dbReference type="GeneID" id="28901579"/>
<dbReference type="Gene3D" id="1.10.10.60">
    <property type="entry name" value="Homeodomain-like"/>
    <property type="match status" value="2"/>
</dbReference>
<proteinExistence type="predicted"/>
<accession>A0A165AHE4</accession>
<dbReference type="InParanoid" id="A0A165AHE4"/>
<feature type="domain" description="Myb-like" evidence="3">
    <location>
        <begin position="216"/>
        <end position="264"/>
    </location>
</feature>
<dbReference type="OrthoDB" id="608866at2759"/>
<dbReference type="SMART" id="SM00717">
    <property type="entry name" value="SANT"/>
    <property type="match status" value="2"/>
</dbReference>
<evidence type="ECO:0000313" key="6">
    <source>
        <dbReference type="Proteomes" id="UP000076632"/>
    </source>
</evidence>
<feature type="compositionally biased region" description="Basic residues" evidence="2">
    <location>
        <begin position="207"/>
        <end position="217"/>
    </location>
</feature>
<feature type="region of interest" description="Disordered" evidence="2">
    <location>
        <begin position="312"/>
        <end position="361"/>
    </location>
</feature>
<dbReference type="OMA" id="WSRIRND"/>
<gene>
    <name evidence="5" type="ORF">L228DRAFT_28727</name>
</gene>
<evidence type="ECO:0008006" key="7">
    <source>
        <dbReference type="Google" id="ProtNLM"/>
    </source>
</evidence>
<organism evidence="5 6">
    <name type="scientific">Xylona heveae (strain CBS 132557 / TC161)</name>
    <dbReference type="NCBI Taxonomy" id="1328760"/>
    <lineage>
        <taxon>Eukaryota</taxon>
        <taxon>Fungi</taxon>
        <taxon>Dikarya</taxon>
        <taxon>Ascomycota</taxon>
        <taxon>Pezizomycotina</taxon>
        <taxon>Xylonomycetes</taxon>
        <taxon>Xylonales</taxon>
        <taxon>Xylonaceae</taxon>
        <taxon>Xylona</taxon>
    </lineage>
</organism>
<dbReference type="PANTHER" id="PTHR46734">
    <property type="entry name" value="TELOMERIC REPEAT-BINDING FACTOR 1 TERF1"/>
    <property type="match status" value="1"/>
</dbReference>
<evidence type="ECO:0000259" key="4">
    <source>
        <dbReference type="PROSITE" id="PS51294"/>
    </source>
</evidence>
<name>A0A165AHE4_XYLHT</name>
<dbReference type="Pfam" id="PF00249">
    <property type="entry name" value="Myb_DNA-binding"/>
    <property type="match status" value="1"/>
</dbReference>
<feature type="region of interest" description="Disordered" evidence="2">
    <location>
        <begin position="273"/>
        <end position="292"/>
    </location>
</feature>
<dbReference type="InterPro" id="IPR017930">
    <property type="entry name" value="Myb_dom"/>
</dbReference>
<evidence type="ECO:0000313" key="5">
    <source>
        <dbReference type="EMBL" id="KZF20478.1"/>
    </source>
</evidence>
<feature type="domain" description="HTH myb-type" evidence="4">
    <location>
        <begin position="216"/>
        <end position="270"/>
    </location>
</feature>
<feature type="compositionally biased region" description="Acidic residues" evidence="2">
    <location>
        <begin position="486"/>
        <end position="495"/>
    </location>
</feature>
<dbReference type="STRING" id="1328760.A0A165AHE4"/>
<dbReference type="Proteomes" id="UP000076632">
    <property type="component" value="Unassembled WGS sequence"/>
</dbReference>
<dbReference type="SUPFAM" id="SSF46689">
    <property type="entry name" value="Homeodomain-like"/>
    <property type="match status" value="2"/>
</dbReference>
<feature type="region of interest" description="Disordered" evidence="2">
    <location>
        <begin position="1"/>
        <end position="218"/>
    </location>
</feature>
<feature type="compositionally biased region" description="Polar residues" evidence="2">
    <location>
        <begin position="422"/>
        <end position="431"/>
    </location>
</feature>
<feature type="domain" description="Myb-like" evidence="3">
    <location>
        <begin position="351"/>
        <end position="405"/>
    </location>
</feature>